<feature type="non-terminal residue" evidence="1">
    <location>
        <position position="44"/>
    </location>
</feature>
<dbReference type="AlphaFoldDB" id="A0A9N9NFU0"/>
<keyword evidence="2" id="KW-1185">Reference proteome</keyword>
<feature type="non-terminal residue" evidence="1">
    <location>
        <position position="1"/>
    </location>
</feature>
<reference evidence="1" key="1">
    <citation type="submission" date="2021-06" db="EMBL/GenBank/DDBJ databases">
        <authorList>
            <person name="Kallberg Y."/>
            <person name="Tangrot J."/>
            <person name="Rosling A."/>
        </authorList>
    </citation>
    <scope>NUCLEOTIDE SEQUENCE</scope>
    <source>
        <strain evidence="1">87-6 pot B 2015</strain>
    </source>
</reference>
<proteinExistence type="predicted"/>
<dbReference type="Proteomes" id="UP000789375">
    <property type="component" value="Unassembled WGS sequence"/>
</dbReference>
<gene>
    <name evidence="1" type="ORF">FMOSSE_LOCUS15776</name>
</gene>
<comment type="caution">
    <text evidence="1">The sequence shown here is derived from an EMBL/GenBank/DDBJ whole genome shotgun (WGS) entry which is preliminary data.</text>
</comment>
<name>A0A9N9NFU0_FUNMO</name>
<protein>
    <submittedName>
        <fullName evidence="1">6396_t:CDS:1</fullName>
    </submittedName>
</protein>
<organism evidence="1 2">
    <name type="scientific">Funneliformis mosseae</name>
    <name type="common">Endomycorrhizal fungus</name>
    <name type="synonym">Glomus mosseae</name>
    <dbReference type="NCBI Taxonomy" id="27381"/>
    <lineage>
        <taxon>Eukaryota</taxon>
        <taxon>Fungi</taxon>
        <taxon>Fungi incertae sedis</taxon>
        <taxon>Mucoromycota</taxon>
        <taxon>Glomeromycotina</taxon>
        <taxon>Glomeromycetes</taxon>
        <taxon>Glomerales</taxon>
        <taxon>Glomeraceae</taxon>
        <taxon>Funneliformis</taxon>
    </lineage>
</organism>
<evidence type="ECO:0000313" key="1">
    <source>
        <dbReference type="EMBL" id="CAG8733779.1"/>
    </source>
</evidence>
<accession>A0A9N9NFU0</accession>
<evidence type="ECO:0000313" key="2">
    <source>
        <dbReference type="Proteomes" id="UP000789375"/>
    </source>
</evidence>
<dbReference type="EMBL" id="CAJVPP010017851">
    <property type="protein sequence ID" value="CAG8733779.1"/>
    <property type="molecule type" value="Genomic_DNA"/>
</dbReference>
<sequence>EVEIVKRGKSSFFRKVGRHIMDESMKVDNLCTLHQIIEDVLKET</sequence>